<proteinExistence type="inferred from homology"/>
<evidence type="ECO:0000256" key="9">
    <source>
        <dbReference type="ARBA" id="ARBA00023067"/>
    </source>
</evidence>
<reference evidence="15 16" key="1">
    <citation type="submission" date="2022-09" db="EMBL/GenBank/DDBJ databases">
        <authorList>
            <person name="Palmer J.M."/>
        </authorList>
    </citation>
    <scope>NUCLEOTIDE SEQUENCE [LARGE SCALE GENOMIC DNA]</scope>
    <source>
        <strain evidence="15 16">DSM 7382</strain>
    </source>
</reference>
<evidence type="ECO:0000256" key="10">
    <source>
        <dbReference type="ARBA" id="ARBA00023242"/>
    </source>
</evidence>
<dbReference type="GO" id="GO:0005524">
    <property type="term" value="F:ATP binding"/>
    <property type="evidence" value="ECO:0007669"/>
    <property type="project" value="UniProtKB-KW"/>
</dbReference>
<dbReference type="AlphaFoldDB" id="A0AAW0GR68"/>
<dbReference type="SUPFAM" id="SSF52540">
    <property type="entry name" value="P-loop containing nucleoside triphosphate hydrolases"/>
    <property type="match status" value="1"/>
</dbReference>
<dbReference type="PANTHER" id="PTHR18937">
    <property type="entry name" value="STRUCTURAL MAINTENANCE OF CHROMOSOMES SMC FAMILY MEMBER"/>
    <property type="match status" value="1"/>
</dbReference>
<comment type="subcellular location">
    <subcellularLocation>
        <location evidence="1">Nucleus</location>
    </subcellularLocation>
</comment>
<keyword evidence="8 12" id="KW-0175">Coiled coil</keyword>
<evidence type="ECO:0000313" key="15">
    <source>
        <dbReference type="EMBL" id="KAK7695126.1"/>
    </source>
</evidence>
<keyword evidence="4" id="KW-0132">Cell division</keyword>
<dbReference type="GO" id="GO:0000796">
    <property type="term" value="C:condensin complex"/>
    <property type="evidence" value="ECO:0007669"/>
    <property type="project" value="TreeGrafter"/>
</dbReference>
<keyword evidence="10" id="KW-0539">Nucleus</keyword>
<evidence type="ECO:0000256" key="6">
    <source>
        <dbReference type="ARBA" id="ARBA00022776"/>
    </source>
</evidence>
<evidence type="ECO:0000256" key="11">
    <source>
        <dbReference type="ARBA" id="ARBA00023306"/>
    </source>
</evidence>
<name>A0AAW0GR68_9APHY</name>
<feature type="compositionally biased region" description="Acidic residues" evidence="13">
    <location>
        <begin position="278"/>
        <end position="288"/>
    </location>
</feature>
<organism evidence="15 16">
    <name type="scientific">Cerrena zonata</name>
    <dbReference type="NCBI Taxonomy" id="2478898"/>
    <lineage>
        <taxon>Eukaryota</taxon>
        <taxon>Fungi</taxon>
        <taxon>Dikarya</taxon>
        <taxon>Basidiomycota</taxon>
        <taxon>Agaricomycotina</taxon>
        <taxon>Agaricomycetes</taxon>
        <taxon>Polyporales</taxon>
        <taxon>Cerrenaceae</taxon>
        <taxon>Cerrena</taxon>
    </lineage>
</organism>
<keyword evidence="9" id="KW-0226">DNA condensation</keyword>
<evidence type="ECO:0000256" key="8">
    <source>
        <dbReference type="ARBA" id="ARBA00023054"/>
    </source>
</evidence>
<feature type="compositionally biased region" description="Basic and acidic residues" evidence="13">
    <location>
        <begin position="265"/>
        <end position="277"/>
    </location>
</feature>
<keyword evidence="11" id="KW-0131">Cell cycle</keyword>
<evidence type="ECO:0000259" key="14">
    <source>
        <dbReference type="Pfam" id="PF02463"/>
    </source>
</evidence>
<comment type="caution">
    <text evidence="15">The sequence shown here is derived from an EMBL/GenBank/DDBJ whole genome shotgun (WGS) entry which is preliminary data.</text>
</comment>
<keyword evidence="16" id="KW-1185">Reference proteome</keyword>
<evidence type="ECO:0000256" key="12">
    <source>
        <dbReference type="SAM" id="Coils"/>
    </source>
</evidence>
<dbReference type="GO" id="GO:0005634">
    <property type="term" value="C:nucleus"/>
    <property type="evidence" value="ECO:0007669"/>
    <property type="project" value="UniProtKB-SubCell"/>
</dbReference>
<keyword evidence="7" id="KW-0067">ATP-binding</keyword>
<keyword evidence="6" id="KW-0498">Mitosis</keyword>
<evidence type="ECO:0000256" key="7">
    <source>
        <dbReference type="ARBA" id="ARBA00022840"/>
    </source>
</evidence>
<dbReference type="Pfam" id="PF02463">
    <property type="entry name" value="SMC_N"/>
    <property type="match status" value="1"/>
</dbReference>
<evidence type="ECO:0000256" key="1">
    <source>
        <dbReference type="ARBA" id="ARBA00004123"/>
    </source>
</evidence>
<dbReference type="EMBL" id="JASBNA010000002">
    <property type="protein sequence ID" value="KAK7695126.1"/>
    <property type="molecule type" value="Genomic_DNA"/>
</dbReference>
<protein>
    <recommendedName>
        <fullName evidence="3">Structural maintenance of chromosomes protein 4</fullName>
    </recommendedName>
</protein>
<evidence type="ECO:0000256" key="13">
    <source>
        <dbReference type="SAM" id="MobiDB-lite"/>
    </source>
</evidence>
<dbReference type="GO" id="GO:0007076">
    <property type="term" value="P:mitotic chromosome condensation"/>
    <property type="evidence" value="ECO:0007669"/>
    <property type="project" value="TreeGrafter"/>
</dbReference>
<dbReference type="InterPro" id="IPR003395">
    <property type="entry name" value="RecF/RecN/SMC_N"/>
</dbReference>
<evidence type="ECO:0000313" key="16">
    <source>
        <dbReference type="Proteomes" id="UP001385951"/>
    </source>
</evidence>
<sequence>MLFLRMSYANTRRTANKPTRQLEEAQHSLREVEAELDALNKSGPQIDITIEKVNLDLRTGAKRIAEAEKRVRDLKSQIKPDAGDVARITTLEKDIAASTKELDKLQQRTESIENDIKALEKKIMEVGGARMLSQKSKVDGIKLHIDLANDEITKAEIAKAKAEKDSAKLANTIKNNTASLEELQGELEDLNQQYEECATYVNEIRAQVEAAQSAAENSKEDLENLKAQLDEKTEEIQAFRQKEMELKQALADVEKEAAENSKALEHWQREHDNLRLEDIDDDDDDEEDSATKEEGANEEAPEGERRKKRTSSHELHMYTADELAVFKKRELVADEQLLDEKLKNGRPNMAVLKDYKKREEEFLRRAEDLDKVTQERDAQKQQQDELMKRRLNEFLDGFHTISLKLKEMYQMITLGGNAELELVDSMDPFSEGIIFSVMPPKKSWRNISNLSGGEKTLSSLALVFALHVYKPTPLYFMDEIDAALDFRNVSIVANYIKDRTKNAQFIIISLRNDMFELSHRLIGIYKTSNATRSISIDNRALHAAPVNSA</sequence>
<dbReference type="Gene3D" id="1.10.287.1490">
    <property type="match status" value="1"/>
</dbReference>
<gene>
    <name evidence="15" type="ORF">QCA50_002316</name>
</gene>
<dbReference type="PANTHER" id="PTHR18937:SF172">
    <property type="entry name" value="STRUCTURAL MAINTENANCE OF CHROMOSOMES PROTEIN"/>
    <property type="match status" value="1"/>
</dbReference>
<dbReference type="FunFam" id="3.40.50.300:FF:000481">
    <property type="entry name" value="Structural maintenance of chromosomes 4"/>
    <property type="match status" value="1"/>
</dbReference>
<dbReference type="GO" id="GO:0051301">
    <property type="term" value="P:cell division"/>
    <property type="evidence" value="ECO:0007669"/>
    <property type="project" value="UniProtKB-KW"/>
</dbReference>
<feature type="coiled-coil region" evidence="12">
    <location>
        <begin position="352"/>
        <end position="389"/>
    </location>
</feature>
<keyword evidence="5" id="KW-0547">Nucleotide-binding</keyword>
<feature type="domain" description="RecF/RecN/SMC N-terminal" evidence="14">
    <location>
        <begin position="164"/>
        <end position="531"/>
    </location>
</feature>
<evidence type="ECO:0000256" key="5">
    <source>
        <dbReference type="ARBA" id="ARBA00022741"/>
    </source>
</evidence>
<evidence type="ECO:0000256" key="2">
    <source>
        <dbReference type="ARBA" id="ARBA00006005"/>
    </source>
</evidence>
<dbReference type="Proteomes" id="UP001385951">
    <property type="component" value="Unassembled WGS sequence"/>
</dbReference>
<dbReference type="InterPro" id="IPR027417">
    <property type="entry name" value="P-loop_NTPase"/>
</dbReference>
<evidence type="ECO:0000256" key="3">
    <source>
        <dbReference type="ARBA" id="ARBA00018693"/>
    </source>
</evidence>
<comment type="similarity">
    <text evidence="2">Belongs to the SMC family. SMC4 subfamily.</text>
</comment>
<feature type="region of interest" description="Disordered" evidence="13">
    <location>
        <begin position="265"/>
        <end position="314"/>
    </location>
</feature>
<accession>A0AAW0GR68</accession>
<evidence type="ECO:0000256" key="4">
    <source>
        <dbReference type="ARBA" id="ARBA00022618"/>
    </source>
</evidence>
<dbReference type="Gene3D" id="3.40.50.300">
    <property type="entry name" value="P-loop containing nucleotide triphosphate hydrolases"/>
    <property type="match status" value="1"/>
</dbReference>